<feature type="compositionally biased region" description="Low complexity" evidence="2">
    <location>
        <begin position="98"/>
        <end position="128"/>
    </location>
</feature>
<feature type="domain" description="ShKT" evidence="4">
    <location>
        <begin position="61"/>
        <end position="95"/>
    </location>
</feature>
<feature type="region of interest" description="Disordered" evidence="2">
    <location>
        <begin position="89"/>
        <end position="128"/>
    </location>
</feature>
<dbReference type="Pfam" id="PF01549">
    <property type="entry name" value="ShK"/>
    <property type="match status" value="2"/>
</dbReference>
<dbReference type="STRING" id="174720.A0A0N5C8N1"/>
<evidence type="ECO:0000256" key="2">
    <source>
        <dbReference type="SAM" id="MobiDB-lite"/>
    </source>
</evidence>
<dbReference type="SMART" id="SM00254">
    <property type="entry name" value="ShKT"/>
    <property type="match status" value="2"/>
</dbReference>
<evidence type="ECO:0000259" key="4">
    <source>
        <dbReference type="PROSITE" id="PS51670"/>
    </source>
</evidence>
<keyword evidence="3" id="KW-0732">Signal</keyword>
<comment type="caution">
    <text evidence="1">Lacks conserved residue(s) required for the propagation of feature annotation.</text>
</comment>
<dbReference type="AlphaFoldDB" id="A0A0N5C8N1"/>
<dbReference type="InterPro" id="IPR003582">
    <property type="entry name" value="ShKT_dom"/>
</dbReference>
<accession>A0A0N5C8N1</accession>
<reference evidence="6" key="1">
    <citation type="submission" date="2017-02" db="UniProtKB">
        <authorList>
            <consortium name="WormBaseParasite"/>
        </authorList>
    </citation>
    <scope>IDENTIFICATION</scope>
</reference>
<evidence type="ECO:0000256" key="1">
    <source>
        <dbReference type="PROSITE-ProRule" id="PRU01005"/>
    </source>
</evidence>
<evidence type="ECO:0000313" key="5">
    <source>
        <dbReference type="Proteomes" id="UP000046392"/>
    </source>
</evidence>
<evidence type="ECO:0000256" key="3">
    <source>
        <dbReference type="SAM" id="SignalP"/>
    </source>
</evidence>
<dbReference type="PROSITE" id="PS51670">
    <property type="entry name" value="SHKT"/>
    <property type="match status" value="1"/>
</dbReference>
<dbReference type="Gene3D" id="1.10.10.1940">
    <property type="match status" value="1"/>
</dbReference>
<feature type="disulfide bond" evidence="1">
    <location>
        <begin position="61"/>
        <end position="95"/>
    </location>
</feature>
<keyword evidence="1" id="KW-1015">Disulfide bond</keyword>
<proteinExistence type="predicted"/>
<keyword evidence="5" id="KW-1185">Reference proteome</keyword>
<feature type="signal peptide" evidence="3">
    <location>
        <begin position="1"/>
        <end position="20"/>
    </location>
</feature>
<dbReference type="Gene3D" id="1.10.10.1870">
    <property type="entry name" value="ShTK domain-like"/>
    <property type="match status" value="1"/>
</dbReference>
<sequence length="128" mass="14002">MKFINIFVLILLTLVKYIKSNCESMANGGYCQNPLYQKIMCQNCPKECSKYCIIPSPDPSCHDIASNCESMKELCNNPTYKPLMSKKCPSTCDTCPGKTTTTKSPSTTTSSSTTTSPSTTTTSKPTKN</sequence>
<name>A0A0N5C8N1_STREA</name>
<evidence type="ECO:0000313" key="6">
    <source>
        <dbReference type="WBParaSite" id="SPAL_0001427400.1"/>
    </source>
</evidence>
<feature type="chain" id="PRO_5005895588" evidence="3">
    <location>
        <begin position="21"/>
        <end position="128"/>
    </location>
</feature>
<organism evidence="5 6">
    <name type="scientific">Strongyloides papillosus</name>
    <name type="common">Intestinal threadworm</name>
    <dbReference type="NCBI Taxonomy" id="174720"/>
    <lineage>
        <taxon>Eukaryota</taxon>
        <taxon>Metazoa</taxon>
        <taxon>Ecdysozoa</taxon>
        <taxon>Nematoda</taxon>
        <taxon>Chromadorea</taxon>
        <taxon>Rhabditida</taxon>
        <taxon>Tylenchina</taxon>
        <taxon>Panagrolaimomorpha</taxon>
        <taxon>Strongyloidoidea</taxon>
        <taxon>Strongyloididae</taxon>
        <taxon>Strongyloides</taxon>
    </lineage>
</organism>
<dbReference type="WBParaSite" id="SPAL_0001427400.1">
    <property type="protein sequence ID" value="SPAL_0001427400.1"/>
    <property type="gene ID" value="SPAL_0001427400"/>
</dbReference>
<protein>
    <submittedName>
        <fullName evidence="6">ShKT domain-containing protein</fullName>
    </submittedName>
</protein>
<dbReference type="Proteomes" id="UP000046392">
    <property type="component" value="Unplaced"/>
</dbReference>